<evidence type="ECO:0000256" key="7">
    <source>
        <dbReference type="ARBA" id="ARBA00023034"/>
    </source>
</evidence>
<dbReference type="STRING" id="157652.A0A371HN32"/>
<dbReference type="FunFam" id="3.40.50.300:FF:002888">
    <property type="entry name" value="ras-related protein RABH1e isoform X2"/>
    <property type="match status" value="1"/>
</dbReference>
<name>A0A371HN32_MUCPR</name>
<evidence type="ECO:0000256" key="11">
    <source>
        <dbReference type="ARBA" id="ARBA00023289"/>
    </source>
</evidence>
<dbReference type="GO" id="GO:0000139">
    <property type="term" value="C:Golgi membrane"/>
    <property type="evidence" value="ECO:0007669"/>
    <property type="project" value="UniProtKB-SubCell"/>
</dbReference>
<dbReference type="PRINTS" id="PR00449">
    <property type="entry name" value="RASTRNSFRMNG"/>
</dbReference>
<dbReference type="NCBIfam" id="TIGR00231">
    <property type="entry name" value="small_GTP"/>
    <property type="match status" value="1"/>
</dbReference>
<keyword evidence="2" id="KW-0813">Transport</keyword>
<reference evidence="15" key="1">
    <citation type="submission" date="2018-05" db="EMBL/GenBank/DDBJ databases">
        <title>Draft genome of Mucuna pruriens seed.</title>
        <authorList>
            <person name="Nnadi N.E."/>
            <person name="Vos R."/>
            <person name="Hasami M.H."/>
            <person name="Devisetty U.K."/>
            <person name="Aguiy J.C."/>
        </authorList>
    </citation>
    <scope>NUCLEOTIDE SEQUENCE [LARGE SCALE GENOMIC DNA]</scope>
    <source>
        <strain evidence="15">JCA_2017</strain>
    </source>
</reference>
<dbReference type="PROSITE" id="PS51420">
    <property type="entry name" value="RHO"/>
    <property type="match status" value="1"/>
</dbReference>
<protein>
    <submittedName>
        <fullName evidence="15">Ras-related protein RABH1d</fullName>
    </submittedName>
</protein>
<organism evidence="15 16">
    <name type="scientific">Mucuna pruriens</name>
    <name type="common">Velvet bean</name>
    <name type="synonym">Dolichos pruriens</name>
    <dbReference type="NCBI Taxonomy" id="157652"/>
    <lineage>
        <taxon>Eukaryota</taxon>
        <taxon>Viridiplantae</taxon>
        <taxon>Streptophyta</taxon>
        <taxon>Embryophyta</taxon>
        <taxon>Tracheophyta</taxon>
        <taxon>Spermatophyta</taxon>
        <taxon>Magnoliopsida</taxon>
        <taxon>eudicotyledons</taxon>
        <taxon>Gunneridae</taxon>
        <taxon>Pentapetalae</taxon>
        <taxon>rosids</taxon>
        <taxon>fabids</taxon>
        <taxon>Fabales</taxon>
        <taxon>Fabaceae</taxon>
        <taxon>Papilionoideae</taxon>
        <taxon>50 kb inversion clade</taxon>
        <taxon>NPAAA clade</taxon>
        <taxon>indigoferoid/millettioid clade</taxon>
        <taxon>Phaseoleae</taxon>
        <taxon>Mucuna</taxon>
    </lineage>
</organism>
<keyword evidence="14" id="KW-1133">Transmembrane helix</keyword>
<evidence type="ECO:0000256" key="5">
    <source>
        <dbReference type="ARBA" id="ARBA00022892"/>
    </source>
</evidence>
<keyword evidence="11" id="KW-0636">Prenylation</keyword>
<dbReference type="AlphaFoldDB" id="A0A371HN32"/>
<comment type="function">
    <text evidence="13">Protein transport. Regulator of membrane traffic from the Golgi apparatus towards the endoplasmic reticulum (ER).</text>
</comment>
<keyword evidence="8" id="KW-0342">GTP-binding</keyword>
<comment type="caution">
    <text evidence="15">The sequence shown here is derived from an EMBL/GenBank/DDBJ whole genome shotgun (WGS) entry which is preliminary data.</text>
</comment>
<keyword evidence="4" id="KW-0547">Nucleotide-binding</keyword>
<keyword evidence="7" id="KW-0333">Golgi apparatus</keyword>
<proteinExistence type="inferred from homology"/>
<dbReference type="PROSITE" id="PS51421">
    <property type="entry name" value="RAS"/>
    <property type="match status" value="1"/>
</dbReference>
<evidence type="ECO:0000256" key="10">
    <source>
        <dbReference type="ARBA" id="ARBA00023288"/>
    </source>
</evidence>
<keyword evidence="3" id="KW-0488">Methylation</keyword>
<dbReference type="SUPFAM" id="SSF52540">
    <property type="entry name" value="P-loop containing nucleoside triphosphate hydrolases"/>
    <property type="match status" value="1"/>
</dbReference>
<dbReference type="SMART" id="SM00176">
    <property type="entry name" value="RAN"/>
    <property type="match status" value="1"/>
</dbReference>
<evidence type="ECO:0000256" key="9">
    <source>
        <dbReference type="ARBA" id="ARBA00023136"/>
    </source>
</evidence>
<dbReference type="InterPro" id="IPR005225">
    <property type="entry name" value="Small_GTP-bd"/>
</dbReference>
<dbReference type="Gene3D" id="3.40.50.300">
    <property type="entry name" value="P-loop containing nucleotide triphosphate hydrolases"/>
    <property type="match status" value="1"/>
</dbReference>
<feature type="non-terminal residue" evidence="15">
    <location>
        <position position="1"/>
    </location>
</feature>
<evidence type="ECO:0000313" key="16">
    <source>
        <dbReference type="Proteomes" id="UP000257109"/>
    </source>
</evidence>
<dbReference type="EMBL" id="QJKJ01002128">
    <property type="protein sequence ID" value="RDY04200.1"/>
    <property type="molecule type" value="Genomic_DNA"/>
</dbReference>
<dbReference type="GO" id="GO:0005525">
    <property type="term" value="F:GTP binding"/>
    <property type="evidence" value="ECO:0007669"/>
    <property type="project" value="UniProtKB-KW"/>
</dbReference>
<comment type="similarity">
    <text evidence="1">Belongs to the small GTPase superfamily. Rab family.</text>
</comment>
<keyword evidence="10" id="KW-0449">Lipoprotein</keyword>
<evidence type="ECO:0000256" key="3">
    <source>
        <dbReference type="ARBA" id="ARBA00022481"/>
    </source>
</evidence>
<keyword evidence="9 14" id="KW-0472">Membrane</keyword>
<evidence type="ECO:0000256" key="14">
    <source>
        <dbReference type="SAM" id="Phobius"/>
    </source>
</evidence>
<evidence type="ECO:0000256" key="13">
    <source>
        <dbReference type="ARBA" id="ARBA00053550"/>
    </source>
</evidence>
<dbReference type="CDD" id="cd01861">
    <property type="entry name" value="Rab6"/>
    <property type="match status" value="1"/>
</dbReference>
<sequence>WSWLALSNAVYKRHCTLKLPLVLDVVNYIFSLSSFFGFALSSERFRFRSRSDLSLFRVNHFSKDKRKKTKKKNMATVSPLAKYKLVFLGDQSVGKTSIITRFMYDKFDTNYQATIGIDFLSKTMYLEDRTIRLQLWDTAGQERFRSLIPSYIRDSSVAVVVYDVANRQSFLNTNKWIEEVRTERGGDVIIVLVGNKTDLVEKRQVSIEEGDAKSRESGIMFIETSAKAGFNIKPLFRKIAAALPGMGTLSSTKHEDMVDVNLKPTVNSSQAEQQGGGCSC</sequence>
<dbReference type="InterPro" id="IPR050227">
    <property type="entry name" value="Rab"/>
</dbReference>
<keyword evidence="16" id="KW-1185">Reference proteome</keyword>
<gene>
    <name evidence="15" type="primary">RABH1D</name>
    <name evidence="15" type="ORF">CR513_12119</name>
</gene>
<keyword evidence="5" id="KW-0931">ER-Golgi transport</keyword>
<evidence type="ECO:0000313" key="15">
    <source>
        <dbReference type="EMBL" id="RDY04200.1"/>
    </source>
</evidence>
<dbReference type="SMART" id="SM00175">
    <property type="entry name" value="RAB"/>
    <property type="match status" value="1"/>
</dbReference>
<dbReference type="OrthoDB" id="63533at2759"/>
<dbReference type="SMART" id="SM00173">
    <property type="entry name" value="RAS"/>
    <property type="match status" value="1"/>
</dbReference>
<evidence type="ECO:0000256" key="8">
    <source>
        <dbReference type="ARBA" id="ARBA00023134"/>
    </source>
</evidence>
<evidence type="ECO:0000256" key="1">
    <source>
        <dbReference type="ARBA" id="ARBA00006270"/>
    </source>
</evidence>
<dbReference type="GO" id="GO:0016192">
    <property type="term" value="P:vesicle-mediated transport"/>
    <property type="evidence" value="ECO:0007669"/>
    <property type="project" value="UniProtKB-KW"/>
</dbReference>
<feature type="transmembrane region" description="Helical" evidence="14">
    <location>
        <begin position="20"/>
        <end position="40"/>
    </location>
</feature>
<dbReference type="Pfam" id="PF00071">
    <property type="entry name" value="Ras"/>
    <property type="match status" value="1"/>
</dbReference>
<evidence type="ECO:0000256" key="12">
    <source>
        <dbReference type="ARBA" id="ARBA00037794"/>
    </source>
</evidence>
<keyword evidence="14" id="KW-0812">Transmembrane</keyword>
<dbReference type="InterPro" id="IPR027417">
    <property type="entry name" value="P-loop_NTPase"/>
</dbReference>
<evidence type="ECO:0000256" key="4">
    <source>
        <dbReference type="ARBA" id="ARBA00022741"/>
    </source>
</evidence>
<dbReference type="PROSITE" id="PS51419">
    <property type="entry name" value="RAB"/>
    <property type="match status" value="1"/>
</dbReference>
<evidence type="ECO:0000256" key="6">
    <source>
        <dbReference type="ARBA" id="ARBA00022927"/>
    </source>
</evidence>
<comment type="subcellular location">
    <subcellularLocation>
        <location evidence="12">Golgi apparatus membrane</location>
        <topology evidence="12">Lipid-anchor</topology>
    </subcellularLocation>
</comment>
<dbReference type="PANTHER" id="PTHR47977">
    <property type="entry name" value="RAS-RELATED PROTEIN RAB"/>
    <property type="match status" value="1"/>
</dbReference>
<dbReference type="GO" id="GO:0015031">
    <property type="term" value="P:protein transport"/>
    <property type="evidence" value="ECO:0007669"/>
    <property type="project" value="UniProtKB-KW"/>
</dbReference>
<dbReference type="GO" id="GO:0003924">
    <property type="term" value="F:GTPase activity"/>
    <property type="evidence" value="ECO:0007669"/>
    <property type="project" value="InterPro"/>
</dbReference>
<accession>A0A371HN32</accession>
<evidence type="ECO:0000256" key="2">
    <source>
        <dbReference type="ARBA" id="ARBA00022448"/>
    </source>
</evidence>
<dbReference type="Proteomes" id="UP000257109">
    <property type="component" value="Unassembled WGS sequence"/>
</dbReference>
<keyword evidence="6" id="KW-0653">Protein transport</keyword>
<dbReference type="SMART" id="SM00174">
    <property type="entry name" value="RHO"/>
    <property type="match status" value="1"/>
</dbReference>
<dbReference type="InterPro" id="IPR001806">
    <property type="entry name" value="Small_GTPase"/>
</dbReference>